<comment type="caution">
    <text evidence="1">The sequence shown here is derived from an EMBL/GenBank/DDBJ whole genome shotgun (WGS) entry which is preliminary data.</text>
</comment>
<dbReference type="RefSeq" id="WP_406608417.1">
    <property type="nucleotide sequence ID" value="NZ_PFKO01000354.1"/>
</dbReference>
<organism evidence="1 2">
    <name type="scientific">Candidatus Infernicultor aquiphilus</name>
    <dbReference type="NCBI Taxonomy" id="1805029"/>
    <lineage>
        <taxon>Bacteria</taxon>
        <taxon>Pseudomonadati</taxon>
        <taxon>Atribacterota</taxon>
        <taxon>Candidatus Phoenicimicrobiia</taxon>
        <taxon>Candidatus Pheonicimicrobiales</taxon>
        <taxon>Candidatus Phoenicimicrobiaceae</taxon>
        <taxon>Candidatus Infernicultor</taxon>
    </lineage>
</organism>
<protein>
    <submittedName>
        <fullName evidence="1">Uncharacterized protein</fullName>
    </submittedName>
</protein>
<dbReference type="AlphaFoldDB" id="A0A2M7PLM1"/>
<evidence type="ECO:0000313" key="2">
    <source>
        <dbReference type="Proteomes" id="UP000230646"/>
    </source>
</evidence>
<evidence type="ECO:0000313" key="1">
    <source>
        <dbReference type="EMBL" id="PIY31311.1"/>
    </source>
</evidence>
<dbReference type="Proteomes" id="UP000230646">
    <property type="component" value="Unassembled WGS sequence"/>
</dbReference>
<accession>A0A2M7PLM1</accession>
<gene>
    <name evidence="1" type="ORF">COZ07_09730</name>
</gene>
<dbReference type="EMBL" id="PFKO01000354">
    <property type="protein sequence ID" value="PIY31311.1"/>
    <property type="molecule type" value="Genomic_DNA"/>
</dbReference>
<sequence length="71" mass="8338">MTNKRIKELADFFYSSNNSNIVPLRISIITGQYSGNDLTYKEFIRLMGILKNSKNLKKDLYNFREEIGDEK</sequence>
<name>A0A2M7PLM1_9BACT</name>
<reference evidence="1 2" key="1">
    <citation type="submission" date="2017-09" db="EMBL/GenBank/DDBJ databases">
        <title>Depth-based differentiation of microbial function through sediment-hosted aquifers and enrichment of novel symbionts in the deep terrestrial subsurface.</title>
        <authorList>
            <person name="Probst A.J."/>
            <person name="Ladd B."/>
            <person name="Jarett J.K."/>
            <person name="Geller-Mcgrath D.E."/>
            <person name="Sieber C.M."/>
            <person name="Emerson J.B."/>
            <person name="Anantharaman K."/>
            <person name="Thomas B.C."/>
            <person name="Malmstrom R."/>
            <person name="Stieglmeier M."/>
            <person name="Klingl A."/>
            <person name="Woyke T."/>
            <person name="Ryan C.M."/>
            <person name="Banfield J.F."/>
        </authorList>
    </citation>
    <scope>NUCLEOTIDE SEQUENCE [LARGE SCALE GENOMIC DNA]</scope>
    <source>
        <strain evidence="1">CG_4_10_14_3_um_filter_34_13</strain>
    </source>
</reference>
<proteinExistence type="predicted"/>